<evidence type="ECO:0000256" key="2">
    <source>
        <dbReference type="ARBA" id="ARBA00022898"/>
    </source>
</evidence>
<dbReference type="Pfam" id="PF01168">
    <property type="entry name" value="Ala_racemase_N"/>
    <property type="match status" value="1"/>
</dbReference>
<protein>
    <recommendedName>
        <fullName evidence="4">Alanine racemase N-terminal domain-containing protein</fullName>
    </recommendedName>
</protein>
<evidence type="ECO:0000256" key="1">
    <source>
        <dbReference type="ARBA" id="ARBA00001933"/>
    </source>
</evidence>
<sequence length="357" mass="39160">MRYPYLIVDLNKIEKNARYITSLCNKIGIEVVGVTKGCCGMPEVANAMLKGGVKFIGDSRLDNLKKIRSSGYKKELMLLRIPMESELKDVVEIADISLNSEISIIKKISDIAKDQGKIHKIILMIDLGELREGILPKDTKDYIKQILKLGGVILSGIGTNLACFSGILPTYENMKELVDLKNELEDFFNIKISVVSGGNTSALKLIEDNNLPAGINQFRVGEAILTGTDVSGNRIVPGTYQDTFILVAQIIELKEKASLPIGKLGRDAFGNIPKFIDKGLIKRAILALGKQDVDIKGLTPLIDGIEIIGASGDHLVLDVTKSSQEIKLNQEIRFTLNYSALLSACTSPYITKIFIHN</sequence>
<comment type="caution">
    <text evidence="5">The sequence shown here is derived from an EMBL/GenBank/DDBJ whole genome shotgun (WGS) entry which is preliminary data.</text>
</comment>
<dbReference type="InterPro" id="IPR000821">
    <property type="entry name" value="Ala_racemase"/>
</dbReference>
<dbReference type="EMBL" id="BARU01000304">
    <property type="protein sequence ID" value="GAH19364.1"/>
    <property type="molecule type" value="Genomic_DNA"/>
</dbReference>
<dbReference type="SUPFAM" id="SSF51419">
    <property type="entry name" value="PLP-binding barrel"/>
    <property type="match status" value="1"/>
</dbReference>
<dbReference type="PANTHER" id="PTHR30511">
    <property type="entry name" value="ALANINE RACEMASE"/>
    <property type="match status" value="1"/>
</dbReference>
<proteinExistence type="predicted"/>
<evidence type="ECO:0000256" key="3">
    <source>
        <dbReference type="ARBA" id="ARBA00023235"/>
    </source>
</evidence>
<keyword evidence="2" id="KW-0663">Pyridoxal phosphate</keyword>
<dbReference type="CDD" id="cd06815">
    <property type="entry name" value="PLPDE_III_AR_like_1"/>
    <property type="match status" value="1"/>
</dbReference>
<dbReference type="InterPro" id="IPR001608">
    <property type="entry name" value="Ala_racemase_N"/>
</dbReference>
<dbReference type="GO" id="GO:0005829">
    <property type="term" value="C:cytosol"/>
    <property type="evidence" value="ECO:0007669"/>
    <property type="project" value="TreeGrafter"/>
</dbReference>
<accession>X1EQH0</accession>
<name>X1EQH0_9ZZZZ</name>
<dbReference type="PANTHER" id="PTHR30511:SF3">
    <property type="entry name" value="LYSINE RACEMASE"/>
    <property type="match status" value="1"/>
</dbReference>
<evidence type="ECO:0000313" key="5">
    <source>
        <dbReference type="EMBL" id="GAH19364.1"/>
    </source>
</evidence>
<organism evidence="5">
    <name type="scientific">marine sediment metagenome</name>
    <dbReference type="NCBI Taxonomy" id="412755"/>
    <lineage>
        <taxon>unclassified sequences</taxon>
        <taxon>metagenomes</taxon>
        <taxon>ecological metagenomes</taxon>
    </lineage>
</organism>
<reference evidence="5" key="1">
    <citation type="journal article" date="2014" name="Front. Microbiol.">
        <title>High frequency of phylogenetically diverse reductive dehalogenase-homologous genes in deep subseafloor sedimentary metagenomes.</title>
        <authorList>
            <person name="Kawai M."/>
            <person name="Futagami T."/>
            <person name="Toyoda A."/>
            <person name="Takaki Y."/>
            <person name="Nishi S."/>
            <person name="Hori S."/>
            <person name="Arai W."/>
            <person name="Tsubouchi T."/>
            <person name="Morono Y."/>
            <person name="Uchiyama I."/>
            <person name="Ito T."/>
            <person name="Fujiyama A."/>
            <person name="Inagaki F."/>
            <person name="Takami H."/>
        </authorList>
    </citation>
    <scope>NUCLEOTIDE SEQUENCE</scope>
    <source>
        <strain evidence="5">Expedition CK06-06</strain>
    </source>
</reference>
<comment type="cofactor">
    <cofactor evidence="1">
        <name>pyridoxal 5'-phosphate</name>
        <dbReference type="ChEBI" id="CHEBI:597326"/>
    </cofactor>
</comment>
<evidence type="ECO:0000259" key="4">
    <source>
        <dbReference type="Pfam" id="PF01168"/>
    </source>
</evidence>
<feature type="domain" description="Alanine racemase N-terminal" evidence="4">
    <location>
        <begin position="8"/>
        <end position="225"/>
    </location>
</feature>
<dbReference type="Gene3D" id="3.20.20.10">
    <property type="entry name" value="Alanine racemase"/>
    <property type="match status" value="1"/>
</dbReference>
<dbReference type="InterPro" id="IPR029066">
    <property type="entry name" value="PLP-binding_barrel"/>
</dbReference>
<gene>
    <name evidence="5" type="ORF">S03H2_01122</name>
</gene>
<keyword evidence="3" id="KW-0413">Isomerase</keyword>
<dbReference type="GO" id="GO:0008784">
    <property type="term" value="F:alanine racemase activity"/>
    <property type="evidence" value="ECO:0007669"/>
    <property type="project" value="TreeGrafter"/>
</dbReference>
<dbReference type="GO" id="GO:0030170">
    <property type="term" value="F:pyridoxal phosphate binding"/>
    <property type="evidence" value="ECO:0007669"/>
    <property type="project" value="TreeGrafter"/>
</dbReference>
<dbReference type="AlphaFoldDB" id="X1EQH0"/>